<feature type="domain" description="Aminotransferase class I/classII large" evidence="5">
    <location>
        <begin position="41"/>
        <end position="384"/>
    </location>
</feature>
<sequence length="394" mass="44085">MDTPFSDRIADVPQSFIREILKVAMDPTVISFAGGLPNRDLFPIEGIKQATNKVLDEHGADALQYSNTEGYPELRQYISDRYRDKQGIDVPIKNILITNGSQQGLDLLGKTLLNEGDDVVIEEPGYLGAIQAFSVYRARFNPVPVSEEGLNIERLKGVMLCRKPKLLYTVPNFQNPSGISYSEENRLEVAEVLKGTSTFLVQDDPYGDLRFAGVEKTSFKKLIPDNTVVLGSFSKTVVPSFRLGWIVAPDELMEKLVIAKQAADLHTNYFSQRIIHQFLLDNDIDAHIAEITKVYGRQRAAMIKAIDEHFPKEVVITHPEGGMFLWGALPEGYSSMDLFDMAIKDKVAFVPGQPFYVSRDEVNTFRLNFSSVDEDVIETGMARLGKVIKTMLLA</sequence>
<evidence type="ECO:0000313" key="7">
    <source>
        <dbReference type="Proteomes" id="UP001163739"/>
    </source>
</evidence>
<evidence type="ECO:0000313" key="6">
    <source>
        <dbReference type="EMBL" id="UZE95273.1"/>
    </source>
</evidence>
<dbReference type="PANTHER" id="PTHR42790">
    <property type="entry name" value="AMINOTRANSFERASE"/>
    <property type="match status" value="1"/>
</dbReference>
<dbReference type="Pfam" id="PF00155">
    <property type="entry name" value="Aminotran_1_2"/>
    <property type="match status" value="1"/>
</dbReference>
<dbReference type="CDD" id="cd00609">
    <property type="entry name" value="AAT_like"/>
    <property type="match status" value="1"/>
</dbReference>
<dbReference type="Gene3D" id="3.90.1150.10">
    <property type="entry name" value="Aspartate Aminotransferase, domain 1"/>
    <property type="match status" value="1"/>
</dbReference>
<dbReference type="InterPro" id="IPR015424">
    <property type="entry name" value="PyrdxlP-dep_Trfase"/>
</dbReference>
<dbReference type="SUPFAM" id="SSF53383">
    <property type="entry name" value="PLP-dependent transferases"/>
    <property type="match status" value="1"/>
</dbReference>
<comment type="cofactor">
    <cofactor evidence="1">
        <name>pyridoxal 5'-phosphate</name>
        <dbReference type="ChEBI" id="CHEBI:597326"/>
    </cofactor>
</comment>
<evidence type="ECO:0000259" key="5">
    <source>
        <dbReference type="Pfam" id="PF00155"/>
    </source>
</evidence>
<keyword evidence="2 6" id="KW-0032">Aminotransferase</keyword>
<keyword evidence="4" id="KW-0663">Pyridoxal phosphate</keyword>
<dbReference type="PANTHER" id="PTHR42790:SF19">
    <property type="entry name" value="KYNURENINE_ALPHA-AMINOADIPATE AMINOTRANSFERASE, MITOCHONDRIAL"/>
    <property type="match status" value="1"/>
</dbReference>
<dbReference type="InterPro" id="IPR004839">
    <property type="entry name" value="Aminotransferase_I/II_large"/>
</dbReference>
<dbReference type="Gene3D" id="3.40.640.10">
    <property type="entry name" value="Type I PLP-dependent aspartate aminotransferase-like (Major domain)"/>
    <property type="match status" value="1"/>
</dbReference>
<dbReference type="RefSeq" id="WP_265046763.1">
    <property type="nucleotide sequence ID" value="NZ_CP100390.1"/>
</dbReference>
<protein>
    <submittedName>
        <fullName evidence="6">PLP-dependent aminotransferase family protein</fullName>
    </submittedName>
</protein>
<dbReference type="InterPro" id="IPR015421">
    <property type="entry name" value="PyrdxlP-dep_Trfase_major"/>
</dbReference>
<proteinExistence type="predicted"/>
<gene>
    <name evidence="6" type="ORF">NKI27_14545</name>
</gene>
<dbReference type="GO" id="GO:0008483">
    <property type="term" value="F:transaminase activity"/>
    <property type="evidence" value="ECO:0007669"/>
    <property type="project" value="UniProtKB-KW"/>
</dbReference>
<keyword evidence="3" id="KW-0808">Transferase</keyword>
<evidence type="ECO:0000256" key="2">
    <source>
        <dbReference type="ARBA" id="ARBA00022576"/>
    </source>
</evidence>
<accession>A0ABY6MZK8</accession>
<organism evidence="6 7">
    <name type="scientific">Alkalimarinus alittae</name>
    <dbReference type="NCBI Taxonomy" id="2961619"/>
    <lineage>
        <taxon>Bacteria</taxon>
        <taxon>Pseudomonadati</taxon>
        <taxon>Pseudomonadota</taxon>
        <taxon>Gammaproteobacteria</taxon>
        <taxon>Alteromonadales</taxon>
        <taxon>Alteromonadaceae</taxon>
        <taxon>Alkalimarinus</taxon>
    </lineage>
</organism>
<evidence type="ECO:0000256" key="4">
    <source>
        <dbReference type="ARBA" id="ARBA00022898"/>
    </source>
</evidence>
<keyword evidence="7" id="KW-1185">Reference proteome</keyword>
<name>A0ABY6MZK8_9ALTE</name>
<evidence type="ECO:0000256" key="3">
    <source>
        <dbReference type="ARBA" id="ARBA00022679"/>
    </source>
</evidence>
<dbReference type="Proteomes" id="UP001163739">
    <property type="component" value="Chromosome"/>
</dbReference>
<dbReference type="InterPro" id="IPR050859">
    <property type="entry name" value="Class-I_PLP-dep_aminotransf"/>
</dbReference>
<reference evidence="6" key="1">
    <citation type="submission" date="2022-06" db="EMBL/GenBank/DDBJ databases">
        <title>Alkalimarinus sp. nov., isolated from gut of a Alitta virens.</title>
        <authorList>
            <person name="Yang A.I."/>
            <person name="Shin N.-R."/>
        </authorList>
    </citation>
    <scope>NUCLEOTIDE SEQUENCE</scope>
    <source>
        <strain evidence="6">A2M4</strain>
    </source>
</reference>
<dbReference type="InterPro" id="IPR015422">
    <property type="entry name" value="PyrdxlP-dep_Trfase_small"/>
</dbReference>
<evidence type="ECO:0000256" key="1">
    <source>
        <dbReference type="ARBA" id="ARBA00001933"/>
    </source>
</evidence>
<dbReference type="EMBL" id="CP100390">
    <property type="protein sequence ID" value="UZE95273.1"/>
    <property type="molecule type" value="Genomic_DNA"/>
</dbReference>